<comment type="similarity">
    <text evidence="1">Belongs to the cytochrome P450 family.</text>
</comment>
<gene>
    <name evidence="2" type="primary">cyp124_1</name>
    <name evidence="2" type="ORF">GCM10023321_66170</name>
</gene>
<protein>
    <submittedName>
        <fullName evidence="2">Methyl-branched lipid omega-hydroxylase Cyp124</fullName>
    </submittedName>
</protein>
<dbReference type="RefSeq" id="WP_185063500.1">
    <property type="nucleotide sequence ID" value="NZ_BAABJP010000043.1"/>
</dbReference>
<dbReference type="EMBL" id="BAABJP010000043">
    <property type="protein sequence ID" value="GAA5169887.1"/>
    <property type="molecule type" value="Genomic_DNA"/>
</dbReference>
<dbReference type="InterPro" id="IPR001128">
    <property type="entry name" value="Cyt_P450"/>
</dbReference>
<accession>A0ABP9R026</accession>
<dbReference type="SUPFAM" id="SSF48264">
    <property type="entry name" value="Cytochrome P450"/>
    <property type="match status" value="1"/>
</dbReference>
<proteinExistence type="inferred from homology"/>
<evidence type="ECO:0000256" key="1">
    <source>
        <dbReference type="ARBA" id="ARBA00010617"/>
    </source>
</evidence>
<name>A0ABP9R026_9PSEU</name>
<dbReference type="InterPro" id="IPR036396">
    <property type="entry name" value="Cyt_P450_sf"/>
</dbReference>
<dbReference type="CDD" id="cd11033">
    <property type="entry name" value="CYP142-like"/>
    <property type="match status" value="1"/>
</dbReference>
<comment type="caution">
    <text evidence="2">The sequence shown here is derived from an EMBL/GenBank/DDBJ whole genome shotgun (WGS) entry which is preliminary data.</text>
</comment>
<reference evidence="3" key="1">
    <citation type="journal article" date="2019" name="Int. J. Syst. Evol. Microbiol.">
        <title>The Global Catalogue of Microorganisms (GCM) 10K type strain sequencing project: providing services to taxonomists for standard genome sequencing and annotation.</title>
        <authorList>
            <consortium name="The Broad Institute Genomics Platform"/>
            <consortium name="The Broad Institute Genome Sequencing Center for Infectious Disease"/>
            <person name="Wu L."/>
            <person name="Ma J."/>
        </authorList>
    </citation>
    <scope>NUCLEOTIDE SEQUENCE [LARGE SCALE GENOMIC DNA]</scope>
    <source>
        <strain evidence="3">JCM 18303</strain>
    </source>
</reference>
<dbReference type="PRINTS" id="PR00359">
    <property type="entry name" value="BP450"/>
</dbReference>
<dbReference type="Pfam" id="PF00067">
    <property type="entry name" value="p450"/>
    <property type="match status" value="1"/>
</dbReference>
<keyword evidence="3" id="KW-1185">Reference proteome</keyword>
<sequence length="426" mass="47620">MKVDDRTGYELAHAAFWAAPEAERLAAFARIRAGEATHHFRIPQAPLFRDGRPDAYALVSHAEVSEASRRADLFSNEPSANALLDLPRFMATTFGSMINMDDPRHAHIRKIVARSFTPKVLAKTEEDLRRRAAAIVDEILADGPTDFVTQVAARLPTEVICDMLGIPESYRANILPWTNHILGFGDAEYNGGVTRLNGDARLIDSLRTSKVIMGAGLRLYRLANKLAKERVRRPTDDVTSLLVAAQGEENLTAQEFGSFFVLLVVAGNETTRNALSHAVHLFTGHPDQLELLMADFEGRIGGAVEEIVRYSTPVIQFRRDVTEDCSFHGHEYRAGDKVVLFYNSANRDETVFPDPDRFDITRSPNPHVGFGGPGPHYCLGAHLARRELTVMLRELYTRMPGLRTVGEPERLCSYFINGIKHMTYQY</sequence>
<evidence type="ECO:0000313" key="3">
    <source>
        <dbReference type="Proteomes" id="UP001428817"/>
    </source>
</evidence>
<dbReference type="Proteomes" id="UP001428817">
    <property type="component" value="Unassembled WGS sequence"/>
</dbReference>
<dbReference type="InterPro" id="IPR002397">
    <property type="entry name" value="Cyt_P450_B"/>
</dbReference>
<dbReference type="PANTHER" id="PTHR46696">
    <property type="entry name" value="P450, PUTATIVE (EUROFUNG)-RELATED"/>
    <property type="match status" value="1"/>
</dbReference>
<evidence type="ECO:0000313" key="2">
    <source>
        <dbReference type="EMBL" id="GAA5169887.1"/>
    </source>
</evidence>
<dbReference type="Gene3D" id="1.10.630.10">
    <property type="entry name" value="Cytochrome P450"/>
    <property type="match status" value="1"/>
</dbReference>
<organism evidence="2 3">
    <name type="scientific">Pseudonocardia eucalypti</name>
    <dbReference type="NCBI Taxonomy" id="648755"/>
    <lineage>
        <taxon>Bacteria</taxon>
        <taxon>Bacillati</taxon>
        <taxon>Actinomycetota</taxon>
        <taxon>Actinomycetes</taxon>
        <taxon>Pseudonocardiales</taxon>
        <taxon>Pseudonocardiaceae</taxon>
        <taxon>Pseudonocardia</taxon>
    </lineage>
</organism>
<dbReference type="PANTHER" id="PTHR46696:SF4">
    <property type="entry name" value="BIOTIN BIOSYNTHESIS CYTOCHROME P450"/>
    <property type="match status" value="1"/>
</dbReference>